<reference evidence="9" key="1">
    <citation type="submission" date="2012-02" db="EMBL/GenBank/DDBJ databases">
        <title>Complete sequence of chromosome of Methanomethylovorans hollandica DSM 15978.</title>
        <authorList>
            <person name="Lucas S."/>
            <person name="Copeland A."/>
            <person name="Lapidus A."/>
            <person name="Glavina del Rio T."/>
            <person name="Dalin E."/>
            <person name="Tice H."/>
            <person name="Bruce D."/>
            <person name="Goodwin L."/>
            <person name="Pitluck S."/>
            <person name="Peters L."/>
            <person name="Mikhailova N."/>
            <person name="Held B."/>
            <person name="Kyrpides N."/>
            <person name="Mavromatis K."/>
            <person name="Ivanova N."/>
            <person name="Brettin T."/>
            <person name="Detter J.C."/>
            <person name="Han C."/>
            <person name="Larimer F."/>
            <person name="Land M."/>
            <person name="Hauser L."/>
            <person name="Markowitz V."/>
            <person name="Cheng J.-F."/>
            <person name="Hugenholtz P."/>
            <person name="Woyke T."/>
            <person name="Wu D."/>
            <person name="Spring S."/>
            <person name="Schroeder M."/>
            <person name="Brambilla E."/>
            <person name="Klenk H.-P."/>
            <person name="Eisen J.A."/>
        </authorList>
    </citation>
    <scope>NUCLEOTIDE SEQUENCE [LARGE SCALE GENOMIC DNA]</scope>
    <source>
        <strain evidence="9">DSM 15978 / NBRC 107637 / DMS1</strain>
    </source>
</reference>
<dbReference type="RefSeq" id="WP_015323510.1">
    <property type="nucleotide sequence ID" value="NC_019977.1"/>
</dbReference>
<keyword evidence="3 6" id="KW-0812">Transmembrane</keyword>
<protein>
    <submittedName>
        <fullName evidence="8">ABC-type Na+ efflux pump, permease component</fullName>
    </submittedName>
</protein>
<keyword evidence="2" id="KW-1003">Cell membrane</keyword>
<dbReference type="PANTHER" id="PTHR30294">
    <property type="entry name" value="MEMBRANE COMPONENT OF ABC TRANSPORTER YHHJ-RELATED"/>
    <property type="match status" value="1"/>
</dbReference>
<keyword evidence="9" id="KW-1185">Reference proteome</keyword>
<keyword evidence="5 6" id="KW-0472">Membrane</keyword>
<dbReference type="GeneID" id="14407824"/>
<feature type="transmembrane region" description="Helical" evidence="6">
    <location>
        <begin position="176"/>
        <end position="198"/>
    </location>
</feature>
<proteinExistence type="predicted"/>
<keyword evidence="4 6" id="KW-1133">Transmembrane helix</keyword>
<feature type="transmembrane region" description="Helical" evidence="6">
    <location>
        <begin position="288"/>
        <end position="306"/>
    </location>
</feature>
<evidence type="ECO:0000256" key="2">
    <source>
        <dbReference type="ARBA" id="ARBA00022475"/>
    </source>
</evidence>
<evidence type="ECO:0000313" key="9">
    <source>
        <dbReference type="Proteomes" id="UP000010866"/>
    </source>
</evidence>
<evidence type="ECO:0000259" key="7">
    <source>
        <dbReference type="Pfam" id="PF12698"/>
    </source>
</evidence>
<dbReference type="InterPro" id="IPR013525">
    <property type="entry name" value="ABC2_TM"/>
</dbReference>
<organism evidence="8 9">
    <name type="scientific">Methanomethylovorans hollandica (strain DSM 15978 / NBRC 107637 / DMS1)</name>
    <dbReference type="NCBI Taxonomy" id="867904"/>
    <lineage>
        <taxon>Archaea</taxon>
        <taxon>Methanobacteriati</taxon>
        <taxon>Methanobacteriota</taxon>
        <taxon>Stenosarchaea group</taxon>
        <taxon>Methanomicrobia</taxon>
        <taxon>Methanosarcinales</taxon>
        <taxon>Methanosarcinaceae</taxon>
        <taxon>Methanomethylovorans</taxon>
    </lineage>
</organism>
<sequence>MSISRREYKALLLEKTFVLSLLVQLFIASFSVFLVVGLTSFYDPMALQGMQMKESKIGVIGDSGGELFKLMEIRDLEPVQYADFGVAYNDFYDREIDAIINIPNETAEGNDLINLDIYLPRSELKATIVSLQLKKPLEKFEQSVRSVRTMRLDGYTPLDIQIIRGNRGSSSSKLEFIYVALLPLLMFTPAFISGGLVIDMITEEFERKTLELLLASPVSLLDVVGGKTLMVTAIAPVQSLAWMLLLGLNGIQINNFTEILLLVTMISLILVTAGSMIAVLCKERGTAQLFYSLVLILLFMSSYLYTNSPLNLVSRLALDSIRGLEAFIWTTGYMCFALLLLWLLTMVVKKEQMKV</sequence>
<name>L0KTB0_METHD</name>
<dbReference type="STRING" id="867904.Metho_0044"/>
<dbReference type="GO" id="GO:0005886">
    <property type="term" value="C:plasma membrane"/>
    <property type="evidence" value="ECO:0007669"/>
    <property type="project" value="UniProtKB-SubCell"/>
</dbReference>
<dbReference type="KEGG" id="mhz:Metho_0044"/>
<dbReference type="OrthoDB" id="51659at2157"/>
<evidence type="ECO:0000256" key="4">
    <source>
        <dbReference type="ARBA" id="ARBA00022989"/>
    </source>
</evidence>
<feature type="domain" description="ABC-2 type transporter transmembrane" evidence="7">
    <location>
        <begin position="27"/>
        <end position="313"/>
    </location>
</feature>
<feature type="transmembrane region" description="Helical" evidence="6">
    <location>
        <begin position="259"/>
        <end position="281"/>
    </location>
</feature>
<dbReference type="InterPro" id="IPR051449">
    <property type="entry name" value="ABC-2_transporter_component"/>
</dbReference>
<accession>L0KTB0</accession>
<dbReference type="HOGENOM" id="CLU_066801_0_0_2"/>
<dbReference type="Proteomes" id="UP000010866">
    <property type="component" value="Chromosome"/>
</dbReference>
<dbReference type="GO" id="GO:0140359">
    <property type="term" value="F:ABC-type transporter activity"/>
    <property type="evidence" value="ECO:0007669"/>
    <property type="project" value="InterPro"/>
</dbReference>
<feature type="transmembrane region" description="Helical" evidence="6">
    <location>
        <begin position="21"/>
        <end position="42"/>
    </location>
</feature>
<evidence type="ECO:0000313" key="8">
    <source>
        <dbReference type="EMBL" id="AGB48341.1"/>
    </source>
</evidence>
<evidence type="ECO:0000256" key="1">
    <source>
        <dbReference type="ARBA" id="ARBA00004651"/>
    </source>
</evidence>
<dbReference type="Pfam" id="PF12698">
    <property type="entry name" value="ABC2_membrane_3"/>
    <property type="match status" value="1"/>
</dbReference>
<feature type="transmembrane region" description="Helical" evidence="6">
    <location>
        <begin position="326"/>
        <end position="348"/>
    </location>
</feature>
<dbReference type="EMBL" id="CP003362">
    <property type="protein sequence ID" value="AGB48341.1"/>
    <property type="molecule type" value="Genomic_DNA"/>
</dbReference>
<evidence type="ECO:0000256" key="3">
    <source>
        <dbReference type="ARBA" id="ARBA00022692"/>
    </source>
</evidence>
<evidence type="ECO:0000256" key="6">
    <source>
        <dbReference type="SAM" id="Phobius"/>
    </source>
</evidence>
<comment type="subcellular location">
    <subcellularLocation>
        <location evidence="1">Cell membrane</location>
        <topology evidence="1">Multi-pass membrane protein</topology>
    </subcellularLocation>
</comment>
<evidence type="ECO:0000256" key="5">
    <source>
        <dbReference type="ARBA" id="ARBA00023136"/>
    </source>
</evidence>
<feature type="transmembrane region" description="Helical" evidence="6">
    <location>
        <begin position="229"/>
        <end position="253"/>
    </location>
</feature>
<gene>
    <name evidence="8" type="ordered locus">Metho_0044</name>
</gene>
<dbReference type="PANTHER" id="PTHR30294:SF29">
    <property type="entry name" value="MULTIDRUG ABC TRANSPORTER PERMEASE YBHS-RELATED"/>
    <property type="match status" value="1"/>
</dbReference>
<dbReference type="AlphaFoldDB" id="L0KTB0"/>